<dbReference type="InterPro" id="IPR036105">
    <property type="entry name" value="DiNase_FeMo-co_biosyn_sf"/>
</dbReference>
<dbReference type="STRING" id="1007099.SAMN05216287_3992"/>
<proteinExistence type="predicted"/>
<dbReference type="RefSeq" id="WP_090231400.1">
    <property type="nucleotide sequence ID" value="NZ_CAURGU010000030.1"/>
</dbReference>
<dbReference type="Proteomes" id="UP000243778">
    <property type="component" value="Unassembled WGS sequence"/>
</dbReference>
<accession>A0A1H3FA21</accession>
<name>A0A1H3FA21_9PSED</name>
<reference evidence="2" key="1">
    <citation type="submission" date="2016-10" db="EMBL/GenBank/DDBJ databases">
        <authorList>
            <person name="Varghese N."/>
            <person name="Submissions S."/>
        </authorList>
    </citation>
    <scope>NUCLEOTIDE SEQUENCE [LARGE SCALE GENOMIC DNA]</scope>
    <source>
        <strain evidence="2">NRRL B-59562</strain>
    </source>
</reference>
<organism evidence="1 2">
    <name type="scientific">Pseudomonas kuykendallii</name>
    <dbReference type="NCBI Taxonomy" id="1007099"/>
    <lineage>
        <taxon>Bacteria</taxon>
        <taxon>Pseudomonadati</taxon>
        <taxon>Pseudomonadota</taxon>
        <taxon>Gammaproteobacteria</taxon>
        <taxon>Pseudomonadales</taxon>
        <taxon>Pseudomonadaceae</taxon>
        <taxon>Pseudomonas</taxon>
    </lineage>
</organism>
<evidence type="ECO:0008006" key="3">
    <source>
        <dbReference type="Google" id="ProtNLM"/>
    </source>
</evidence>
<dbReference type="Gene3D" id="3.30.420.130">
    <property type="entry name" value="Dinitrogenase iron-molybdenum cofactor biosynthesis domain"/>
    <property type="match status" value="1"/>
</dbReference>
<dbReference type="EMBL" id="FNNU01000007">
    <property type="protein sequence ID" value="SDX87893.1"/>
    <property type="molecule type" value="Genomic_DNA"/>
</dbReference>
<protein>
    <recommendedName>
        <fullName evidence="3">Nitrogen fixation protein</fullName>
    </recommendedName>
</protein>
<dbReference type="SUPFAM" id="SSF53146">
    <property type="entry name" value="Nitrogenase accessory factor-like"/>
    <property type="match status" value="1"/>
</dbReference>
<dbReference type="OrthoDB" id="9797941at2"/>
<dbReference type="AlphaFoldDB" id="A0A1H3FA21"/>
<keyword evidence="2" id="KW-1185">Reference proteome</keyword>
<evidence type="ECO:0000313" key="1">
    <source>
        <dbReference type="EMBL" id="SDX87893.1"/>
    </source>
</evidence>
<sequence length="125" mass="14207">MKIAFATQDYARIAKHAGQARHWLVFDTEFAERPAQRIELQREQTFHHLADGAAHPLDGVELIVAASAGDGFVRHLRKRRQEVLLTEQGDPHLAFQRLLRGETLPAPGFDPARVLCKIHDLFSRH</sequence>
<gene>
    <name evidence="1" type="ORF">SAMN05216287_3992</name>
</gene>
<evidence type="ECO:0000313" key="2">
    <source>
        <dbReference type="Proteomes" id="UP000243778"/>
    </source>
</evidence>